<dbReference type="PANTHER" id="PTHR34385">
    <property type="entry name" value="D-ALANYL-D-ALANINE CARBOXYPEPTIDASE"/>
    <property type="match status" value="1"/>
</dbReference>
<dbReference type="Proteomes" id="UP000002430">
    <property type="component" value="Chromosome"/>
</dbReference>
<evidence type="ECO:0000313" key="3">
    <source>
        <dbReference type="Proteomes" id="UP000002430"/>
    </source>
</evidence>
<evidence type="ECO:0000259" key="1">
    <source>
        <dbReference type="Pfam" id="PF02557"/>
    </source>
</evidence>
<dbReference type="InterPro" id="IPR003709">
    <property type="entry name" value="VanY-like_core_dom"/>
</dbReference>
<proteinExistence type="predicted"/>
<protein>
    <submittedName>
        <fullName evidence="2">D-alanyl-D-alanine carboxypeptidase</fullName>
    </submittedName>
</protein>
<keyword evidence="2" id="KW-0121">Carboxypeptidase</keyword>
<accession>Q1MPV9</accession>
<name>Q1MPV9_LAWIP</name>
<dbReference type="eggNOG" id="COG1876">
    <property type="taxonomic scope" value="Bacteria"/>
</dbReference>
<dbReference type="GO" id="GO:0004180">
    <property type="term" value="F:carboxypeptidase activity"/>
    <property type="evidence" value="ECO:0007669"/>
    <property type="project" value="UniProtKB-KW"/>
</dbReference>
<dbReference type="PANTHER" id="PTHR34385:SF1">
    <property type="entry name" value="PEPTIDOGLYCAN L-ALANYL-D-GLUTAMATE ENDOPEPTIDASE CWLK"/>
    <property type="match status" value="1"/>
</dbReference>
<dbReference type="CDD" id="cd14814">
    <property type="entry name" value="Peptidase_M15"/>
    <property type="match status" value="1"/>
</dbReference>
<dbReference type="Pfam" id="PF02557">
    <property type="entry name" value="VanY"/>
    <property type="match status" value="1"/>
</dbReference>
<keyword evidence="3" id="KW-1185">Reference proteome</keyword>
<dbReference type="HOGENOM" id="CLU_068880_0_0_7"/>
<keyword evidence="2" id="KW-0378">Hydrolase</keyword>
<dbReference type="EMBL" id="AM180252">
    <property type="protein sequence ID" value="CAJ54968.1"/>
    <property type="molecule type" value="Genomic_DNA"/>
</dbReference>
<sequence length="295" mass="33655">MAVIACFTWIHNIYAAPRKLKKKESLSRAPFQKNNRHGKLKSSQRQENITTLTEEEIRDYFLKMRNFDKPFPTDIILQAKEKALLDSSMAKLTAIQDIVGHGRFYLLSVDEAINVAKRSSIENFSKKEILFLEELFYVDASNYGFMDKKPLNSFTATIPQHNVYKVPGMGNFIYKGLAQKKWAEIQKIIGKDVVLTSGVRGIIKQFYLFLAKAQKHNGNLSLASRSLAPPGYSFHGIGDFDVGQRGFGYRNFTADFTTTSVYKQLSVSGYLSLRYPKDNFLGVRFEPWHVKVHSS</sequence>
<dbReference type="SUPFAM" id="SSF55166">
    <property type="entry name" value="Hedgehog/DD-peptidase"/>
    <property type="match status" value="1"/>
</dbReference>
<dbReference type="AlphaFoldDB" id="Q1MPV9"/>
<reference evidence="2 3" key="1">
    <citation type="submission" date="2005-11" db="EMBL/GenBank/DDBJ databases">
        <title>The complete genome sequence of Lawsonia intracellularis: the causative agent of proliferative enteropathy.</title>
        <authorList>
            <person name="Kaur K."/>
            <person name="Zhang Q."/>
            <person name="Beckler D."/>
            <person name="Munir S."/>
            <person name="Li L."/>
            <person name="Kinsley K."/>
            <person name="Herron L."/>
            <person name="Peterson A."/>
            <person name="May B."/>
            <person name="Singh S."/>
            <person name="Gebhart C."/>
            <person name="Kapur V."/>
        </authorList>
    </citation>
    <scope>NUCLEOTIDE SEQUENCE [LARGE SCALE GENOMIC DNA]</scope>
    <source>
        <strain evidence="2 3">PHE/MN1-00</strain>
    </source>
</reference>
<evidence type="ECO:0000313" key="2">
    <source>
        <dbReference type="EMBL" id="CAJ54968.1"/>
    </source>
</evidence>
<dbReference type="OrthoDB" id="5413878at2"/>
<dbReference type="KEGG" id="lip:LI0914"/>
<dbReference type="Gene3D" id="3.30.1380.10">
    <property type="match status" value="1"/>
</dbReference>
<gene>
    <name evidence="2" type="primary">dacC</name>
    <name evidence="2" type="ordered locus">LI0914</name>
</gene>
<dbReference type="GO" id="GO:0006508">
    <property type="term" value="P:proteolysis"/>
    <property type="evidence" value="ECO:0007669"/>
    <property type="project" value="InterPro"/>
</dbReference>
<organism evidence="2 3">
    <name type="scientific">Lawsonia intracellularis (strain PHE/MN1-00)</name>
    <dbReference type="NCBI Taxonomy" id="363253"/>
    <lineage>
        <taxon>Bacteria</taxon>
        <taxon>Pseudomonadati</taxon>
        <taxon>Thermodesulfobacteriota</taxon>
        <taxon>Desulfovibrionia</taxon>
        <taxon>Desulfovibrionales</taxon>
        <taxon>Desulfovibrionaceae</taxon>
        <taxon>Lawsonia</taxon>
    </lineage>
</organism>
<feature type="domain" description="D-alanyl-D-alanine carboxypeptidase-like core" evidence="1">
    <location>
        <begin position="189"/>
        <end position="291"/>
    </location>
</feature>
<dbReference type="InterPro" id="IPR009045">
    <property type="entry name" value="Zn_M74/Hedgehog-like"/>
</dbReference>
<dbReference type="STRING" id="363253.LI0914"/>
<dbReference type="InterPro" id="IPR052179">
    <property type="entry name" value="DD-CPase-like"/>
</dbReference>
<keyword evidence="2" id="KW-0645">Protease</keyword>